<evidence type="ECO:0000256" key="1">
    <source>
        <dbReference type="SAM" id="Phobius"/>
    </source>
</evidence>
<sequence>MRRCEIVMYWIRYLYGTAALLTGGVAIFREGVWLGLAGMIAPLLALTAGGGITLAFRYTEQPVRGAIVMGMIFLAVALYWVHSIGWHFQLWGIHLSGMVWCLIGFGIGLLYGSEEGWLPVVDAPE</sequence>
<proteinExistence type="predicted"/>
<evidence type="ECO:0000313" key="3">
    <source>
        <dbReference type="Proteomes" id="UP000197097"/>
    </source>
</evidence>
<comment type="caution">
    <text evidence="2">The sequence shown here is derived from an EMBL/GenBank/DDBJ whole genome shotgun (WGS) entry which is preliminary data.</text>
</comment>
<evidence type="ECO:0000313" key="2">
    <source>
        <dbReference type="EMBL" id="OWQ98390.1"/>
    </source>
</evidence>
<dbReference type="EMBL" id="NISJ01000003">
    <property type="protein sequence ID" value="OWQ98390.1"/>
    <property type="molecule type" value="Genomic_DNA"/>
</dbReference>
<keyword evidence="1" id="KW-0812">Transmembrane</keyword>
<keyword evidence="1" id="KW-0472">Membrane</keyword>
<gene>
    <name evidence="2" type="ORF">CDQ91_07850</name>
</gene>
<feature type="transmembrane region" description="Helical" evidence="1">
    <location>
        <begin position="63"/>
        <end position="82"/>
    </location>
</feature>
<feature type="transmembrane region" description="Helical" evidence="1">
    <location>
        <begin position="7"/>
        <end position="28"/>
    </location>
</feature>
<keyword evidence="3" id="KW-1185">Reference proteome</keyword>
<feature type="transmembrane region" description="Helical" evidence="1">
    <location>
        <begin position="88"/>
        <end position="111"/>
    </location>
</feature>
<dbReference type="Proteomes" id="UP000197097">
    <property type="component" value="Unassembled WGS sequence"/>
</dbReference>
<protein>
    <submittedName>
        <fullName evidence="2">Uncharacterized protein</fullName>
    </submittedName>
</protein>
<feature type="transmembrane region" description="Helical" evidence="1">
    <location>
        <begin position="34"/>
        <end position="56"/>
    </location>
</feature>
<reference evidence="2 3" key="1">
    <citation type="journal article" date="2002" name="Int. J. Syst. Evol. Microbiol.">
        <title>Sphingopyxis witflariensis sp. nov., isolated from activated sludge.</title>
        <authorList>
            <person name="Kampfer P."/>
            <person name="Witzenberger R."/>
            <person name="Denner E.B."/>
            <person name="Busse H.J."/>
            <person name="Neef A."/>
        </authorList>
    </citation>
    <scope>NUCLEOTIDE SEQUENCE [LARGE SCALE GENOMIC DNA]</scope>
    <source>
        <strain evidence="2 3">DSM 14551</strain>
    </source>
</reference>
<dbReference type="AlphaFoldDB" id="A0A246JZ60"/>
<organism evidence="2 3">
    <name type="scientific">Sphingopyxis witflariensis</name>
    <dbReference type="NCBI Taxonomy" id="173675"/>
    <lineage>
        <taxon>Bacteria</taxon>
        <taxon>Pseudomonadati</taxon>
        <taxon>Pseudomonadota</taxon>
        <taxon>Alphaproteobacteria</taxon>
        <taxon>Sphingomonadales</taxon>
        <taxon>Sphingomonadaceae</taxon>
        <taxon>Sphingopyxis</taxon>
    </lineage>
</organism>
<accession>A0A246JZ60</accession>
<name>A0A246JZ60_9SPHN</name>
<keyword evidence="1" id="KW-1133">Transmembrane helix</keyword>